<dbReference type="InterPro" id="IPR007351">
    <property type="entry name" value="YjbR"/>
</dbReference>
<dbReference type="Pfam" id="PF04237">
    <property type="entry name" value="YjbR"/>
    <property type="match status" value="1"/>
</dbReference>
<evidence type="ECO:0000313" key="2">
    <source>
        <dbReference type="Proteomes" id="UP000237916"/>
    </source>
</evidence>
<name>A0A2S7Z814_9FIRM</name>
<organism evidence="1 2">
    <name type="scientific">Veillonella denticariosi JCM 15641</name>
    <dbReference type="NCBI Taxonomy" id="1298594"/>
    <lineage>
        <taxon>Bacteria</taxon>
        <taxon>Bacillati</taxon>
        <taxon>Bacillota</taxon>
        <taxon>Negativicutes</taxon>
        <taxon>Veillonellales</taxon>
        <taxon>Veillonellaceae</taxon>
        <taxon>Veillonella</taxon>
    </lineage>
</organism>
<proteinExistence type="predicted"/>
<dbReference type="SUPFAM" id="SSF142906">
    <property type="entry name" value="YjbR-like"/>
    <property type="match status" value="1"/>
</dbReference>
<evidence type="ECO:0000313" key="1">
    <source>
        <dbReference type="EMBL" id="PQL19335.1"/>
    </source>
</evidence>
<dbReference type="OrthoDB" id="9789813at2"/>
<dbReference type="STRING" id="1298594.GCA_001312465_00790"/>
<dbReference type="RefSeq" id="WP_054673704.1">
    <property type="nucleotide sequence ID" value="NZ_PPDB01000007.1"/>
</dbReference>
<dbReference type="PANTHER" id="PTHR35145:SF1">
    <property type="entry name" value="CYTOPLASMIC PROTEIN"/>
    <property type="match status" value="1"/>
</dbReference>
<sequence>MNRNELIHYIQKEYICDVDYPWEKYPEYIVIRRRDNQKWFAGIFTIRGQQVGLDTNEALDVVKLKCESDLIPTLIRESGIYPVYHMNKQHWISVDIEGYKDIEKLKMLIDMSYRLVGKK</sequence>
<gene>
    <name evidence="1" type="ORF">VEHSUH05_08195</name>
</gene>
<reference evidence="1 2" key="1">
    <citation type="submission" date="2018-01" db="EMBL/GenBank/DDBJ databases">
        <title>Draft genome sequences of clinical isolates and type strains of oral Veillonella including Veillonella infantum sp., nov.</title>
        <authorList>
            <person name="Mashima I."/>
            <person name="Liao Y.-C."/>
            <person name="Sabharwal A."/>
            <person name="Haase E.M."/>
            <person name="Nakazawa F."/>
            <person name="Scannapieco F.A."/>
        </authorList>
    </citation>
    <scope>NUCLEOTIDE SEQUENCE [LARGE SCALE GENOMIC DNA]</scope>
    <source>
        <strain evidence="1 2">JCM 15641</strain>
    </source>
</reference>
<evidence type="ECO:0008006" key="3">
    <source>
        <dbReference type="Google" id="ProtNLM"/>
    </source>
</evidence>
<dbReference type="Gene3D" id="3.90.1150.30">
    <property type="match status" value="1"/>
</dbReference>
<protein>
    <recommendedName>
        <fullName evidence="3">MmcQ/YjbR family DNA-binding protein</fullName>
    </recommendedName>
</protein>
<dbReference type="InterPro" id="IPR038056">
    <property type="entry name" value="YjbR-like_sf"/>
</dbReference>
<dbReference type="PANTHER" id="PTHR35145">
    <property type="entry name" value="CYTOPLASMIC PROTEIN-RELATED"/>
    <property type="match status" value="1"/>
</dbReference>
<accession>A0A2S7Z814</accession>
<dbReference type="InterPro" id="IPR058532">
    <property type="entry name" value="YjbR/MT2646/Rv2570-like"/>
</dbReference>
<dbReference type="Proteomes" id="UP000237916">
    <property type="component" value="Unassembled WGS sequence"/>
</dbReference>
<keyword evidence="2" id="KW-1185">Reference proteome</keyword>
<comment type="caution">
    <text evidence="1">The sequence shown here is derived from an EMBL/GenBank/DDBJ whole genome shotgun (WGS) entry which is preliminary data.</text>
</comment>
<dbReference type="EMBL" id="PPDB01000007">
    <property type="protein sequence ID" value="PQL19335.1"/>
    <property type="molecule type" value="Genomic_DNA"/>
</dbReference>
<dbReference type="AlphaFoldDB" id="A0A2S7Z814"/>